<organism evidence="2 3">
    <name type="scientific">Botryotinia fuckeliana (strain T4)</name>
    <name type="common">Noble rot fungus</name>
    <name type="synonym">Botrytis cinerea</name>
    <dbReference type="NCBI Taxonomy" id="999810"/>
    <lineage>
        <taxon>Eukaryota</taxon>
        <taxon>Fungi</taxon>
        <taxon>Dikarya</taxon>
        <taxon>Ascomycota</taxon>
        <taxon>Pezizomycotina</taxon>
        <taxon>Leotiomycetes</taxon>
        <taxon>Helotiales</taxon>
        <taxon>Sclerotiniaceae</taxon>
        <taxon>Botrytis</taxon>
    </lineage>
</organism>
<evidence type="ECO:0000256" key="1">
    <source>
        <dbReference type="SAM" id="MobiDB-lite"/>
    </source>
</evidence>
<dbReference type="eggNOG" id="ENOG502SM0X">
    <property type="taxonomic scope" value="Eukaryota"/>
</dbReference>
<gene>
    <name evidence="2" type="ORF">BofuT4_P113540.1</name>
</gene>
<dbReference type="Proteomes" id="UP000008177">
    <property type="component" value="Unplaced contigs"/>
</dbReference>
<feature type="region of interest" description="Disordered" evidence="1">
    <location>
        <begin position="97"/>
        <end position="128"/>
    </location>
</feature>
<dbReference type="Gene3D" id="2.40.160.20">
    <property type="match status" value="1"/>
</dbReference>
<accession>G2Y5B0</accession>
<dbReference type="Pfam" id="PF11578">
    <property type="entry name" value="DUF3237"/>
    <property type="match status" value="1"/>
</dbReference>
<name>G2Y5B0_BOTF4</name>
<dbReference type="AlphaFoldDB" id="G2Y5B0"/>
<dbReference type="STRING" id="999810.G2Y5B0"/>
<dbReference type="HOGENOM" id="CLU_865974_0_0_1"/>
<evidence type="ECO:0000313" key="3">
    <source>
        <dbReference type="Proteomes" id="UP000008177"/>
    </source>
</evidence>
<dbReference type="InParanoid" id="G2Y5B0"/>
<sequence>MGIVAGERIFSRTIFYANTWPAYVSPPSTHNIASDKLELGELILLNLNKCKISGRRYTTQVRQREVNHLRVQSEMDSSTPRSGWSVHGLQSAWGNIGASSDPSDSLTSVEWRESSTPAARIQDSTTQRWTSTVDDRTFMGDWNFATQGDQTETNTNTSSYPHPDLSLPHPNLNLDFRMSVSLNPRISVGQTPFGHRNWISFTGGVWSGSWGSGIPGGQDSQLIIPDGSARLETNYLLQTHDDPPAHIAIKTHGWRTGTPEVLARLADPALADQVDPNSYRFRLFIEMETGDERYCSKVNCGMWVGSGMRKGAEVIYESQSS</sequence>
<dbReference type="OrthoDB" id="3549121at2759"/>
<reference evidence="3" key="1">
    <citation type="journal article" date="2011" name="PLoS Genet.">
        <title>Genomic analysis of the necrotrophic fungal pathogens Sclerotinia sclerotiorum and Botrytis cinerea.</title>
        <authorList>
            <person name="Amselem J."/>
            <person name="Cuomo C.A."/>
            <person name="van Kan J.A."/>
            <person name="Viaud M."/>
            <person name="Benito E.P."/>
            <person name="Couloux A."/>
            <person name="Coutinho P.M."/>
            <person name="de Vries R.P."/>
            <person name="Dyer P.S."/>
            <person name="Fillinger S."/>
            <person name="Fournier E."/>
            <person name="Gout L."/>
            <person name="Hahn M."/>
            <person name="Kohn L."/>
            <person name="Lapalu N."/>
            <person name="Plummer K.M."/>
            <person name="Pradier J.M."/>
            <person name="Quevillon E."/>
            <person name="Sharon A."/>
            <person name="Simon A."/>
            <person name="ten Have A."/>
            <person name="Tudzynski B."/>
            <person name="Tudzynski P."/>
            <person name="Wincker P."/>
            <person name="Andrew M."/>
            <person name="Anthouard V."/>
            <person name="Beever R.E."/>
            <person name="Beffa R."/>
            <person name="Benoit I."/>
            <person name="Bouzid O."/>
            <person name="Brault B."/>
            <person name="Chen Z."/>
            <person name="Choquer M."/>
            <person name="Collemare J."/>
            <person name="Cotton P."/>
            <person name="Danchin E.G."/>
            <person name="Da Silva C."/>
            <person name="Gautier A."/>
            <person name="Giraud C."/>
            <person name="Giraud T."/>
            <person name="Gonzalez C."/>
            <person name="Grossetete S."/>
            <person name="Guldener U."/>
            <person name="Henrissat B."/>
            <person name="Howlett B.J."/>
            <person name="Kodira C."/>
            <person name="Kretschmer M."/>
            <person name="Lappartient A."/>
            <person name="Leroch M."/>
            <person name="Levis C."/>
            <person name="Mauceli E."/>
            <person name="Neuveglise C."/>
            <person name="Oeser B."/>
            <person name="Pearson M."/>
            <person name="Poulain J."/>
            <person name="Poussereau N."/>
            <person name="Quesneville H."/>
            <person name="Rascle C."/>
            <person name="Schumacher J."/>
            <person name="Segurens B."/>
            <person name="Sexton A."/>
            <person name="Silva E."/>
            <person name="Sirven C."/>
            <person name="Soanes D.M."/>
            <person name="Talbot N.J."/>
            <person name="Templeton M."/>
            <person name="Yandava C."/>
            <person name="Yarden O."/>
            <person name="Zeng Q."/>
            <person name="Rollins J.A."/>
            <person name="Lebrun M.H."/>
            <person name="Dickman M."/>
        </authorList>
    </citation>
    <scope>NUCLEOTIDE SEQUENCE [LARGE SCALE GENOMIC DNA]</scope>
    <source>
        <strain evidence="3">T4</strain>
    </source>
</reference>
<dbReference type="PANTHER" id="PTHR37315">
    <property type="entry name" value="UPF0311 PROTEIN BLR7842"/>
    <property type="match status" value="1"/>
</dbReference>
<evidence type="ECO:0000313" key="2">
    <source>
        <dbReference type="EMBL" id="CCD47850.1"/>
    </source>
</evidence>
<protein>
    <submittedName>
        <fullName evidence="2">Uncharacterized protein</fullName>
    </submittedName>
</protein>
<dbReference type="InterPro" id="IPR020915">
    <property type="entry name" value="UPF0311"/>
</dbReference>
<proteinExistence type="predicted"/>
<dbReference type="PANTHER" id="PTHR37315:SF1">
    <property type="entry name" value="UPF0311 PROTEIN BLR7842"/>
    <property type="match status" value="1"/>
</dbReference>
<dbReference type="EMBL" id="FQ790288">
    <property type="protein sequence ID" value="CCD47850.1"/>
    <property type="molecule type" value="Genomic_DNA"/>
</dbReference>